<reference evidence="8 9" key="1">
    <citation type="journal article" date="2012" name="PLoS Pathog.">
        <title>Diverse lifestyles and strategies of plant pathogenesis encoded in the genomes of eighteen Dothideomycetes fungi.</title>
        <authorList>
            <person name="Ohm R.A."/>
            <person name="Feau N."/>
            <person name="Henrissat B."/>
            <person name="Schoch C.L."/>
            <person name="Horwitz B.A."/>
            <person name="Barry K.W."/>
            <person name="Condon B.J."/>
            <person name="Copeland A.C."/>
            <person name="Dhillon B."/>
            <person name="Glaser F."/>
            <person name="Hesse C.N."/>
            <person name="Kosti I."/>
            <person name="LaButti K."/>
            <person name="Lindquist E.A."/>
            <person name="Lucas S."/>
            <person name="Salamov A.A."/>
            <person name="Bradshaw R.E."/>
            <person name="Ciuffetti L."/>
            <person name="Hamelin R.C."/>
            <person name="Kema G.H.J."/>
            <person name="Lawrence C."/>
            <person name="Scott J.A."/>
            <person name="Spatafora J.W."/>
            <person name="Turgeon B.G."/>
            <person name="de Wit P.J.G.M."/>
            <person name="Zhong S."/>
            <person name="Goodwin S.B."/>
            <person name="Grigoriev I.V."/>
        </authorList>
    </citation>
    <scope>NUCLEOTIDE SEQUENCE [LARGE SCALE GENOMIC DNA]</scope>
    <source>
        <strain evidence="9">C5 / ATCC 48332 / race O</strain>
    </source>
</reference>
<evidence type="ECO:0000256" key="1">
    <source>
        <dbReference type="ARBA" id="ARBA00004275"/>
    </source>
</evidence>
<reference evidence="9" key="2">
    <citation type="journal article" date="2013" name="PLoS Genet.">
        <title>Comparative genome structure, secondary metabolite, and effector coding capacity across Cochliobolus pathogens.</title>
        <authorList>
            <person name="Condon B.J."/>
            <person name="Leng Y."/>
            <person name="Wu D."/>
            <person name="Bushley K.E."/>
            <person name="Ohm R.A."/>
            <person name="Otillar R."/>
            <person name="Martin J."/>
            <person name="Schackwitz W."/>
            <person name="Grimwood J."/>
            <person name="MohdZainudin N."/>
            <person name="Xue C."/>
            <person name="Wang R."/>
            <person name="Manning V.A."/>
            <person name="Dhillon B."/>
            <person name="Tu Z.J."/>
            <person name="Steffenson B.J."/>
            <person name="Salamov A."/>
            <person name="Sun H."/>
            <person name="Lowry S."/>
            <person name="LaButti K."/>
            <person name="Han J."/>
            <person name="Copeland A."/>
            <person name="Lindquist E."/>
            <person name="Barry K."/>
            <person name="Schmutz J."/>
            <person name="Baker S.E."/>
            <person name="Ciuffetti L.M."/>
            <person name="Grigoriev I.V."/>
            <person name="Zhong S."/>
            <person name="Turgeon B.G."/>
        </authorList>
    </citation>
    <scope>NUCLEOTIDE SEQUENCE [LARGE SCALE GENOMIC DNA]</scope>
    <source>
        <strain evidence="9">C5 / ATCC 48332 / race O</strain>
    </source>
</reference>
<evidence type="ECO:0000313" key="8">
    <source>
        <dbReference type="EMBL" id="EMD87399.1"/>
    </source>
</evidence>
<dbReference type="Pfam" id="PF00378">
    <property type="entry name" value="ECH_1"/>
    <property type="match status" value="1"/>
</dbReference>
<accession>M2TLM8</accession>
<proteinExistence type="inferred from homology"/>
<dbReference type="OMA" id="FQAIMDF"/>
<dbReference type="AlphaFoldDB" id="M2TLM8"/>
<comment type="subcellular location">
    <subcellularLocation>
        <location evidence="1">Peroxisome</location>
    </subcellularLocation>
</comment>
<dbReference type="GO" id="GO:0004165">
    <property type="term" value="F:delta(3)-delta(2)-enoyl-CoA isomerase activity"/>
    <property type="evidence" value="ECO:0007669"/>
    <property type="project" value="UniProtKB-ARBA"/>
</dbReference>
<dbReference type="PANTHER" id="PTHR43684:SF1">
    <property type="entry name" value="ENOYL-COA DELTA ISOMERASE 2"/>
    <property type="match status" value="1"/>
</dbReference>
<sequence length="276" mass="30322">MASESPIQIEYRGKTAIITLNAPKKLNALSANDYYQLASAMNEVAARDDIYITVLTGKGRFFSAGADVAFGSQTDASSLDEQHMYLRSFVANNLFITHAFYTHPKVLITALNGPAVGLSAALIGFSDFIYSAPHSFLLTPFSSLGLVTEGNSSIGFVQRLGLAKANEALIMSKRITNDELLATGFVNKTFDAGNVKDEGYSDRFLGKVLEEVEERLGDHLNRESLVQIKALIQKPMREALDRQVVDEVMGGLKRFLKGVPQEEFRKLAVGEKKHKL</sequence>
<gene>
    <name evidence="8" type="ORF">COCHEDRAFT_1206637</name>
</gene>
<dbReference type="eggNOG" id="KOG0016">
    <property type="taxonomic scope" value="Eukaryota"/>
</dbReference>
<evidence type="ECO:0000256" key="5">
    <source>
        <dbReference type="ARBA" id="ARBA00023026"/>
    </source>
</evidence>
<dbReference type="InterPro" id="IPR029045">
    <property type="entry name" value="ClpP/crotonase-like_dom_sf"/>
</dbReference>
<dbReference type="EMBL" id="KB445582">
    <property type="protein sequence ID" value="EMD87399.1"/>
    <property type="molecule type" value="Genomic_DNA"/>
</dbReference>
<dbReference type="OrthoDB" id="448450at2759"/>
<evidence type="ECO:0000256" key="6">
    <source>
        <dbReference type="ARBA" id="ARBA00023140"/>
    </source>
</evidence>
<dbReference type="GO" id="GO:0005782">
    <property type="term" value="C:peroxisomal matrix"/>
    <property type="evidence" value="ECO:0007669"/>
    <property type="project" value="TreeGrafter"/>
</dbReference>
<evidence type="ECO:0000256" key="3">
    <source>
        <dbReference type="ARBA" id="ARBA00005005"/>
    </source>
</evidence>
<dbReference type="Proteomes" id="UP000016936">
    <property type="component" value="Unassembled WGS sequence"/>
</dbReference>
<dbReference type="Gene3D" id="3.90.226.10">
    <property type="entry name" value="2-enoyl-CoA Hydratase, Chain A, domain 1"/>
    <property type="match status" value="1"/>
</dbReference>
<dbReference type="FunFam" id="3.90.226.10:FF:000048">
    <property type="entry name" value="3,2-trans-enoyl-CoA isomerase"/>
    <property type="match status" value="1"/>
</dbReference>
<dbReference type="STRING" id="701091.M2TLM8"/>
<evidence type="ECO:0000313" key="9">
    <source>
        <dbReference type="Proteomes" id="UP000016936"/>
    </source>
</evidence>
<dbReference type="PANTHER" id="PTHR43684">
    <property type="match status" value="1"/>
</dbReference>
<name>M2TLM8_COCH5</name>
<comment type="similarity">
    <text evidence="4">Belongs to the enoyl-CoA hydratase/isomerase family.</text>
</comment>
<keyword evidence="7" id="KW-0413">Isomerase</keyword>
<protein>
    <submittedName>
        <fullName evidence="8">Uncharacterized protein</fullName>
    </submittedName>
</protein>
<keyword evidence="9" id="KW-1185">Reference proteome</keyword>
<comment type="pathway">
    <text evidence="3">Lipid metabolism; fatty acid beta-oxidation.</text>
</comment>
<organism evidence="8 9">
    <name type="scientific">Cochliobolus heterostrophus (strain C5 / ATCC 48332 / race O)</name>
    <name type="common">Southern corn leaf blight fungus</name>
    <name type="synonym">Bipolaris maydis</name>
    <dbReference type="NCBI Taxonomy" id="701091"/>
    <lineage>
        <taxon>Eukaryota</taxon>
        <taxon>Fungi</taxon>
        <taxon>Dikarya</taxon>
        <taxon>Ascomycota</taxon>
        <taxon>Pezizomycotina</taxon>
        <taxon>Dothideomycetes</taxon>
        <taxon>Pleosporomycetidae</taxon>
        <taxon>Pleosporales</taxon>
        <taxon>Pleosporineae</taxon>
        <taxon>Pleosporaceae</taxon>
        <taxon>Bipolaris</taxon>
    </lineage>
</organism>
<keyword evidence="5" id="KW-0843">Virulence</keyword>
<evidence type="ECO:0000256" key="2">
    <source>
        <dbReference type="ARBA" id="ARBA00004685"/>
    </source>
</evidence>
<keyword evidence="6" id="KW-0576">Peroxisome</keyword>
<dbReference type="InterPro" id="IPR051053">
    <property type="entry name" value="ECH/Chromodomain_protein"/>
</dbReference>
<evidence type="ECO:0000256" key="4">
    <source>
        <dbReference type="ARBA" id="ARBA00005254"/>
    </source>
</evidence>
<dbReference type="SUPFAM" id="SSF52096">
    <property type="entry name" value="ClpP/crotonase"/>
    <property type="match status" value="1"/>
</dbReference>
<dbReference type="InterPro" id="IPR001753">
    <property type="entry name" value="Enoyl-CoA_hydra/iso"/>
</dbReference>
<dbReference type="HOGENOM" id="CLU_009834_6_2_1"/>
<dbReference type="GO" id="GO:0006635">
    <property type="term" value="P:fatty acid beta-oxidation"/>
    <property type="evidence" value="ECO:0007669"/>
    <property type="project" value="TreeGrafter"/>
</dbReference>
<evidence type="ECO:0000256" key="7">
    <source>
        <dbReference type="ARBA" id="ARBA00023235"/>
    </source>
</evidence>
<comment type="pathway">
    <text evidence="2">Mycotoxin biosynthesis.</text>
</comment>
<dbReference type="CDD" id="cd06558">
    <property type="entry name" value="crotonase-like"/>
    <property type="match status" value="1"/>
</dbReference>